<accession>A0A976A9R5</accession>
<feature type="compositionally biased region" description="Low complexity" evidence="1">
    <location>
        <begin position="327"/>
        <end position="336"/>
    </location>
</feature>
<evidence type="ECO:0000256" key="1">
    <source>
        <dbReference type="SAM" id="MobiDB-lite"/>
    </source>
</evidence>
<sequence>MAMRRRRRPARHHGDKVVARRMVRRGLPGAIDLRAHRGLRQRPERRAGHAGARQRRRHHRHPHALRHQRHHRQPVPHLVPDLREEALRGAHVEDPAVVVRRGLAREQHERLAAQGCQRQLRQRGERMVGGQAADERLGVHQRGLQRVRDPAGVDEGGVELVMQQRVDLFLRVQFGQRHMDAGVGRLELAQRLRQPAVQHRADKAHPQAADGARFDLARQHPRGLGLRQQRRGRFAKGAPGRGQPHPAAVAVEQPRADRGLELLDIERQRRLRDGQPARGAAVVQFLGQHEEVTQVAEFHGDTKIIWIKPILELDANPWGLNNGGQQGPQAGIPPYQETSHAQRRARHPPATPGRARCGRCPSGA</sequence>
<dbReference type="EMBL" id="OFSP01000039">
    <property type="protein sequence ID" value="SOY69664.1"/>
    <property type="molecule type" value="Genomic_DNA"/>
</dbReference>
<name>A0A976A9R5_9BURK</name>
<evidence type="ECO:0000313" key="3">
    <source>
        <dbReference type="Proteomes" id="UP000256297"/>
    </source>
</evidence>
<dbReference type="Proteomes" id="UP000256297">
    <property type="component" value="Chromosome CBM2589_a"/>
</dbReference>
<feature type="compositionally biased region" description="Basic residues" evidence="1">
    <location>
        <begin position="52"/>
        <end position="74"/>
    </location>
</feature>
<reference evidence="2 3" key="1">
    <citation type="submission" date="2018-01" db="EMBL/GenBank/DDBJ databases">
        <authorList>
            <person name="Clerissi C."/>
        </authorList>
    </citation>
    <scope>NUCLEOTIDE SEQUENCE [LARGE SCALE GENOMIC DNA]</scope>
    <source>
        <strain evidence="2">Cupriavidus taiwanensis STM 3521</strain>
    </source>
</reference>
<feature type="region of interest" description="Disordered" evidence="1">
    <location>
        <begin position="320"/>
        <end position="364"/>
    </location>
</feature>
<proteinExistence type="predicted"/>
<organism evidence="2 3">
    <name type="scientific">Cupriavidus taiwanensis</name>
    <dbReference type="NCBI Taxonomy" id="164546"/>
    <lineage>
        <taxon>Bacteria</taxon>
        <taxon>Pseudomonadati</taxon>
        <taxon>Pseudomonadota</taxon>
        <taxon>Betaproteobacteria</taxon>
        <taxon>Burkholderiales</taxon>
        <taxon>Burkholderiaceae</taxon>
        <taxon>Cupriavidus</taxon>
    </lineage>
</organism>
<evidence type="ECO:0000313" key="2">
    <source>
        <dbReference type="EMBL" id="SOY69664.1"/>
    </source>
</evidence>
<feature type="region of interest" description="Disordered" evidence="1">
    <location>
        <begin position="35"/>
        <end position="77"/>
    </location>
</feature>
<gene>
    <name evidence="2" type="ORF">CBM2589_A90999</name>
</gene>
<comment type="caution">
    <text evidence="2">The sequence shown here is derived from an EMBL/GenBank/DDBJ whole genome shotgun (WGS) entry which is preliminary data.</text>
</comment>
<dbReference type="AntiFam" id="ANF00185">
    <property type="entry name" value="Shadow ORF (opposite ybhD)"/>
</dbReference>
<protein>
    <submittedName>
        <fullName evidence="2">Uncharacterized protein</fullName>
    </submittedName>
</protein>
<dbReference type="AlphaFoldDB" id="A0A976A9R5"/>